<sequence length="83" mass="9098">MKTPVGGKASVRPHSALNDEGQLKPPFAGNVGIPLTGARRLTSRPRKAKCVYVANPCSQPAFAKKMSLRRLLHQLRRFKSNST</sequence>
<dbReference type="Proteomes" id="UP001519345">
    <property type="component" value="Unassembled WGS sequence"/>
</dbReference>
<evidence type="ECO:0000313" key="2">
    <source>
        <dbReference type="EMBL" id="MBP1969809.1"/>
    </source>
</evidence>
<evidence type="ECO:0000256" key="1">
    <source>
        <dbReference type="SAM" id="MobiDB-lite"/>
    </source>
</evidence>
<organism evidence="2 3">
    <name type="scientific">Virgibacillus natechei</name>
    <dbReference type="NCBI Taxonomy" id="1216297"/>
    <lineage>
        <taxon>Bacteria</taxon>
        <taxon>Bacillati</taxon>
        <taxon>Bacillota</taxon>
        <taxon>Bacilli</taxon>
        <taxon>Bacillales</taxon>
        <taxon>Bacillaceae</taxon>
        <taxon>Virgibacillus</taxon>
    </lineage>
</organism>
<gene>
    <name evidence="2" type="ORF">J2Z83_001917</name>
</gene>
<feature type="region of interest" description="Disordered" evidence="1">
    <location>
        <begin position="1"/>
        <end position="33"/>
    </location>
</feature>
<keyword evidence="3" id="KW-1185">Reference proteome</keyword>
<name>A0ABS4IFT9_9BACI</name>
<evidence type="ECO:0000313" key="3">
    <source>
        <dbReference type="Proteomes" id="UP001519345"/>
    </source>
</evidence>
<comment type="caution">
    <text evidence="2">The sequence shown here is derived from an EMBL/GenBank/DDBJ whole genome shotgun (WGS) entry which is preliminary data.</text>
</comment>
<dbReference type="EMBL" id="JAGGKX010000008">
    <property type="protein sequence ID" value="MBP1969809.1"/>
    <property type="molecule type" value="Genomic_DNA"/>
</dbReference>
<reference evidence="2 3" key="1">
    <citation type="submission" date="2021-03" db="EMBL/GenBank/DDBJ databases">
        <title>Genomic Encyclopedia of Type Strains, Phase IV (KMG-IV): sequencing the most valuable type-strain genomes for metagenomic binning, comparative biology and taxonomic classification.</title>
        <authorList>
            <person name="Goeker M."/>
        </authorList>
    </citation>
    <scope>NUCLEOTIDE SEQUENCE [LARGE SCALE GENOMIC DNA]</scope>
    <source>
        <strain evidence="2 3">DSM 25609</strain>
    </source>
</reference>
<proteinExistence type="predicted"/>
<protein>
    <submittedName>
        <fullName evidence="2">Uncharacterized protein</fullName>
    </submittedName>
</protein>
<accession>A0ABS4IFT9</accession>